<evidence type="ECO:0000313" key="5">
    <source>
        <dbReference type="Proteomes" id="UP000002215"/>
    </source>
</evidence>
<dbReference type="Pfam" id="PF00106">
    <property type="entry name" value="adh_short"/>
    <property type="match status" value="1"/>
</dbReference>
<dbReference type="Gene3D" id="3.40.50.720">
    <property type="entry name" value="NAD(P)-binding Rossmann-like Domain"/>
    <property type="match status" value="1"/>
</dbReference>
<dbReference type="KEGG" id="cpi:Cpin_0276"/>
<protein>
    <submittedName>
        <fullName evidence="4">Short-chain dehydrogenase/reductase SDR</fullName>
    </submittedName>
</protein>
<evidence type="ECO:0000256" key="3">
    <source>
        <dbReference type="RuleBase" id="RU000363"/>
    </source>
</evidence>
<evidence type="ECO:0000256" key="2">
    <source>
        <dbReference type="ARBA" id="ARBA00023002"/>
    </source>
</evidence>
<dbReference type="EMBL" id="CP001699">
    <property type="protein sequence ID" value="ACU57775.1"/>
    <property type="molecule type" value="Genomic_DNA"/>
</dbReference>
<dbReference type="AlphaFoldDB" id="A0A979FZ38"/>
<accession>A0A979FZ38</accession>
<dbReference type="OrthoDB" id="658698at2"/>
<dbReference type="PANTHER" id="PTHR43976:SF16">
    <property type="entry name" value="SHORT-CHAIN DEHYDROGENASE_REDUCTASE FAMILY PROTEIN"/>
    <property type="match status" value="1"/>
</dbReference>
<dbReference type="PRINTS" id="PR00081">
    <property type="entry name" value="GDHRDH"/>
</dbReference>
<comment type="similarity">
    <text evidence="1 3">Belongs to the short-chain dehydrogenases/reductases (SDR) family.</text>
</comment>
<dbReference type="InterPro" id="IPR002347">
    <property type="entry name" value="SDR_fam"/>
</dbReference>
<dbReference type="InterPro" id="IPR051911">
    <property type="entry name" value="SDR_oxidoreductase"/>
</dbReference>
<dbReference type="RefSeq" id="WP_012787951.1">
    <property type="nucleotide sequence ID" value="NC_013132.1"/>
</dbReference>
<sequence length="276" mass="30938">MKNQKVWLITGSSQGLGLATIRYLLNKGQIVFATTRDSTRFSRDLFEHPHFHAIALDLTKEEEVKMAIGDVYKKYQRIDVLVNNAGYGFVGAVEEASVQEIHQVVDINVHATIRMIRHVLPYMRGQRNGHIINISSMAGLISSAGWGIYNLTKYAVEGFSEALYHELIPLGIHVTILEPGAFRTRFLAGSLTTAATIISDYDTTAGNRRRMLAGNNGHQPNDPEKAAAAIFQLIHMENPPLRLLLGQDAYDRAFEKIRLLQQDFQRMKNITLSTGF</sequence>
<dbReference type="CDD" id="cd05374">
    <property type="entry name" value="17beta-HSD-like_SDR_c"/>
    <property type="match status" value="1"/>
</dbReference>
<proteinExistence type="inferred from homology"/>
<evidence type="ECO:0000313" key="4">
    <source>
        <dbReference type="EMBL" id="ACU57775.1"/>
    </source>
</evidence>
<evidence type="ECO:0000256" key="1">
    <source>
        <dbReference type="ARBA" id="ARBA00006484"/>
    </source>
</evidence>
<name>A0A979FZ38_CHIPD</name>
<gene>
    <name evidence="4" type="ordered locus">Cpin_0276</name>
</gene>
<dbReference type="PANTHER" id="PTHR43976">
    <property type="entry name" value="SHORT CHAIN DEHYDROGENASE"/>
    <property type="match status" value="1"/>
</dbReference>
<dbReference type="SUPFAM" id="SSF51735">
    <property type="entry name" value="NAD(P)-binding Rossmann-fold domains"/>
    <property type="match status" value="1"/>
</dbReference>
<dbReference type="Proteomes" id="UP000002215">
    <property type="component" value="Chromosome"/>
</dbReference>
<reference evidence="4 5" key="2">
    <citation type="journal article" date="2010" name="Stand. Genomic Sci.">
        <title>Complete genome sequence of Chitinophaga pinensis type strain (UQM 2034).</title>
        <authorList>
            <person name="Glavina Del Rio T."/>
            <person name="Abt B."/>
            <person name="Spring S."/>
            <person name="Lapidus A."/>
            <person name="Nolan M."/>
            <person name="Tice H."/>
            <person name="Copeland A."/>
            <person name="Cheng J.F."/>
            <person name="Chen F."/>
            <person name="Bruce D."/>
            <person name="Goodwin L."/>
            <person name="Pitluck S."/>
            <person name="Ivanova N."/>
            <person name="Mavromatis K."/>
            <person name="Mikhailova N."/>
            <person name="Pati A."/>
            <person name="Chen A."/>
            <person name="Palaniappan K."/>
            <person name="Land M."/>
            <person name="Hauser L."/>
            <person name="Chang Y.J."/>
            <person name="Jeffries C.D."/>
            <person name="Chain P."/>
            <person name="Saunders E."/>
            <person name="Detter J.C."/>
            <person name="Brettin T."/>
            <person name="Rohde M."/>
            <person name="Goker M."/>
            <person name="Bristow J."/>
            <person name="Eisen J.A."/>
            <person name="Markowitz V."/>
            <person name="Hugenholtz P."/>
            <person name="Kyrpides N.C."/>
            <person name="Klenk H.P."/>
            <person name="Lucas S."/>
        </authorList>
    </citation>
    <scope>NUCLEOTIDE SEQUENCE [LARGE SCALE GENOMIC DNA]</scope>
    <source>
        <strain evidence="5">ATCC 43595 / DSM 2588 / LMG 13176 / NBRC 15968 / NCIMB 11800 / UQM 2034</strain>
    </source>
</reference>
<organism evidence="4 5">
    <name type="scientific">Chitinophaga pinensis (strain ATCC 43595 / DSM 2588 / LMG 13176 / NBRC 15968 / NCIMB 11800 / UQM 2034)</name>
    <dbReference type="NCBI Taxonomy" id="485918"/>
    <lineage>
        <taxon>Bacteria</taxon>
        <taxon>Pseudomonadati</taxon>
        <taxon>Bacteroidota</taxon>
        <taxon>Chitinophagia</taxon>
        <taxon>Chitinophagales</taxon>
        <taxon>Chitinophagaceae</taxon>
        <taxon>Chitinophaga</taxon>
    </lineage>
</organism>
<dbReference type="NCBIfam" id="NF004824">
    <property type="entry name" value="PRK06180.1"/>
    <property type="match status" value="1"/>
</dbReference>
<dbReference type="GO" id="GO:0016491">
    <property type="term" value="F:oxidoreductase activity"/>
    <property type="evidence" value="ECO:0007669"/>
    <property type="project" value="UniProtKB-KW"/>
</dbReference>
<keyword evidence="2" id="KW-0560">Oxidoreductase</keyword>
<dbReference type="PRINTS" id="PR00080">
    <property type="entry name" value="SDRFAMILY"/>
</dbReference>
<dbReference type="InterPro" id="IPR036291">
    <property type="entry name" value="NAD(P)-bd_dom_sf"/>
</dbReference>
<reference evidence="5" key="1">
    <citation type="submission" date="2009-08" db="EMBL/GenBank/DDBJ databases">
        <title>The complete genome of Chitinophaga pinensis DSM 2588.</title>
        <authorList>
            <consortium name="US DOE Joint Genome Institute (JGI-PGF)"/>
            <person name="Lucas S."/>
            <person name="Copeland A."/>
            <person name="Lapidus A."/>
            <person name="Glavina del Rio T."/>
            <person name="Dalin E."/>
            <person name="Tice H."/>
            <person name="Bruce D."/>
            <person name="Goodwin L."/>
            <person name="Pitluck S."/>
            <person name="Kyrpides N."/>
            <person name="Mavromatis K."/>
            <person name="Ivanova N."/>
            <person name="Mikhailova N."/>
            <person name="Sims D."/>
            <person name="Meinche L."/>
            <person name="Brettin T."/>
            <person name="Detter J.C."/>
            <person name="Han C."/>
            <person name="Larimer F."/>
            <person name="Land M."/>
            <person name="Hauser L."/>
            <person name="Markowitz V."/>
            <person name="Cheng J.-F."/>
            <person name="Hugenholtz P."/>
            <person name="Woyke T."/>
            <person name="Wu D."/>
            <person name="Spring S."/>
            <person name="Klenk H.-P."/>
            <person name="Eisen J.A."/>
        </authorList>
    </citation>
    <scope>NUCLEOTIDE SEQUENCE [LARGE SCALE GENOMIC DNA]</scope>
    <source>
        <strain evidence="5">ATCC 43595 / DSM 2588 / LMG 13176 / NBRC 15968 / NCIMB 11800 / UQM 2034</strain>
    </source>
</reference>